<dbReference type="AlphaFoldDB" id="A0AAV2ER28"/>
<feature type="compositionally biased region" description="Polar residues" evidence="2">
    <location>
        <begin position="323"/>
        <end position="336"/>
    </location>
</feature>
<keyword evidence="4" id="KW-1185">Reference proteome</keyword>
<reference evidence="3 4" key="1">
    <citation type="submission" date="2024-04" db="EMBL/GenBank/DDBJ databases">
        <authorList>
            <person name="Fracassetti M."/>
        </authorList>
    </citation>
    <scope>NUCLEOTIDE SEQUENCE [LARGE SCALE GENOMIC DNA]</scope>
</reference>
<evidence type="ECO:0000256" key="2">
    <source>
        <dbReference type="SAM" id="MobiDB-lite"/>
    </source>
</evidence>
<protein>
    <submittedName>
        <fullName evidence="3">Uncharacterized protein</fullName>
    </submittedName>
</protein>
<keyword evidence="1" id="KW-0175">Coiled coil</keyword>
<evidence type="ECO:0000313" key="4">
    <source>
        <dbReference type="Proteomes" id="UP001497516"/>
    </source>
</evidence>
<gene>
    <name evidence="3" type="ORF">LTRI10_LOCUS28829</name>
</gene>
<feature type="compositionally biased region" description="Basic and acidic residues" evidence="2">
    <location>
        <begin position="132"/>
        <end position="143"/>
    </location>
</feature>
<feature type="coiled-coil region" evidence="1">
    <location>
        <begin position="38"/>
        <end position="65"/>
    </location>
</feature>
<evidence type="ECO:0000313" key="3">
    <source>
        <dbReference type="EMBL" id="CAL1387875.1"/>
    </source>
</evidence>
<proteinExistence type="predicted"/>
<sequence>MVSTKSMKAAEKAAQAAEKGTDAGDGGLDGVVEDLTEIEELRKVVETQTERQARMEEELNGLQAKARDHGRTLDALLAAVEAFQGQVSSLTEAWKNGGAGAGGGGQPWVEGGAPGEGSSSVAALGGQGAERVSTDREADESGEKGGSAAANPNRTPVSRTGHVSFGPTTKDGLLPTPTAQEVARARGKAKMAEYVDPDLQTGLDGEELVDLEQEFEHGPWPNELYGLGADHRGDEGSQVGRSGMEGGPGGGRREAGRGWRMGRPGAVGRSPSGRGDMGRAGPSRAPLVGSNSVGPNSVEPNPAGPDWVEPWSNRFTRRDTQPRRQQGLPSSSRPVR</sequence>
<accession>A0AAV2ER28</accession>
<feature type="region of interest" description="Disordered" evidence="2">
    <location>
        <begin position="1"/>
        <end position="29"/>
    </location>
</feature>
<dbReference type="EMBL" id="OZ034818">
    <property type="protein sequence ID" value="CAL1387875.1"/>
    <property type="molecule type" value="Genomic_DNA"/>
</dbReference>
<dbReference type="Proteomes" id="UP001497516">
    <property type="component" value="Chromosome 5"/>
</dbReference>
<name>A0AAV2ER28_9ROSI</name>
<feature type="compositionally biased region" description="Polar residues" evidence="2">
    <location>
        <begin position="289"/>
        <end position="299"/>
    </location>
</feature>
<feature type="region of interest" description="Disordered" evidence="2">
    <location>
        <begin position="219"/>
        <end position="336"/>
    </location>
</feature>
<feature type="region of interest" description="Disordered" evidence="2">
    <location>
        <begin position="98"/>
        <end position="185"/>
    </location>
</feature>
<organism evidence="3 4">
    <name type="scientific">Linum trigynum</name>
    <dbReference type="NCBI Taxonomy" id="586398"/>
    <lineage>
        <taxon>Eukaryota</taxon>
        <taxon>Viridiplantae</taxon>
        <taxon>Streptophyta</taxon>
        <taxon>Embryophyta</taxon>
        <taxon>Tracheophyta</taxon>
        <taxon>Spermatophyta</taxon>
        <taxon>Magnoliopsida</taxon>
        <taxon>eudicotyledons</taxon>
        <taxon>Gunneridae</taxon>
        <taxon>Pentapetalae</taxon>
        <taxon>rosids</taxon>
        <taxon>fabids</taxon>
        <taxon>Malpighiales</taxon>
        <taxon>Linaceae</taxon>
        <taxon>Linum</taxon>
    </lineage>
</organism>
<evidence type="ECO:0000256" key="1">
    <source>
        <dbReference type="SAM" id="Coils"/>
    </source>
</evidence>